<feature type="compositionally biased region" description="Polar residues" evidence="1">
    <location>
        <begin position="659"/>
        <end position="669"/>
    </location>
</feature>
<reference evidence="2" key="1">
    <citation type="submission" date="2015-04" db="EMBL/GenBank/DDBJ databases">
        <authorList>
            <consortium name="Pathogen Informatics"/>
        </authorList>
    </citation>
    <scope>NUCLEOTIDE SEQUENCE [LARGE SCALE GENOMIC DNA]</scope>
    <source>
        <strain evidence="2">8A</strain>
    </source>
</reference>
<keyword evidence="3" id="KW-1185">Reference proteome</keyword>
<feature type="region of interest" description="Disordered" evidence="1">
    <location>
        <begin position="280"/>
        <end position="421"/>
    </location>
</feature>
<comment type="caution">
    <text evidence="2">The sequence shown here is derived from an EMBL/GenBank/DDBJ whole genome shotgun (WGS) entry which is preliminary data.</text>
</comment>
<proteinExistence type="predicted"/>
<dbReference type="EMBL" id="CVMV01000087">
    <property type="protein sequence ID" value="CRG97161.1"/>
    <property type="molecule type" value="Genomic_DNA"/>
</dbReference>
<feature type="compositionally biased region" description="Low complexity" evidence="1">
    <location>
        <begin position="324"/>
        <end position="341"/>
    </location>
</feature>
<feature type="compositionally biased region" description="Low complexity" evidence="1">
    <location>
        <begin position="572"/>
        <end position="589"/>
    </location>
</feature>
<feature type="compositionally biased region" description="Low complexity" evidence="1">
    <location>
        <begin position="618"/>
        <end position="633"/>
    </location>
</feature>
<feature type="non-terminal residue" evidence="2">
    <location>
        <position position="808"/>
    </location>
</feature>
<feature type="compositionally biased region" description="Low complexity" evidence="1">
    <location>
        <begin position="532"/>
        <end position="546"/>
    </location>
</feature>
<feature type="compositionally biased region" description="Polar residues" evidence="1">
    <location>
        <begin position="24"/>
        <end position="41"/>
    </location>
</feature>
<dbReference type="OMA" id="THITYES"/>
<feature type="compositionally biased region" description="Low complexity" evidence="1">
    <location>
        <begin position="672"/>
        <end position="690"/>
    </location>
</feature>
<sequence>MRKKSIIKKARFLSQAEETSCILEQQNSKTKGNEDNSPSETSKLKTEIESFMDDTGNELRFYLEDNNIRNDTEKCKKASSYINWRGMDYVNLLLNEKEKYNISCLVEKWKEKQNSFQTSIVQKTNSACNEKTFDYCAILNKNDKCTRPYEYNDLPVSTSLTYEQLKEDTYSTNKTQIIEDRRLSFLNITNDMSDYYYRMYEYNKSPRNCGKWSMYIYKRGKQFVNMAENELYENQLYVNHSIKIWNDHSNTLQNIELRDTGIQCNMTTLIHQIKERQNTDDPYNLDWLSSNSTQNESNETSNNTTTLPDALQPTIVTPNELHDTTTGSLGNNTTSVNNVNGASPSENTLTSDTSVTPVAVDQTSPEAAITVSPENSTQSNSLTPNKTIHPNTNTTSDTTSSSHSPEVVASPATSLPSETVTSVNKITSTNCNSSVTNDTATDSMDIKTTNVNNVNGTNGSENTLTSDTSVPTVAADQIFPGTALTISPDNSTQSNSLTPKVTIHSDTNTISNTTSSSHSPEVPTSPATEILPSNSTTSSGTPSVTPLHGEISPTATNEYSTTTAESLENNITPSTTPTKSPETSLPSETVTSVNKITSTNGNSSVTNDTATDSMDIKTTNVNNVNGTNASENTLTRDTSVPPVAADQIAPETATAISPEDSTQSNSLTPKVTIHPNTNTISNTTSSSHTPELVTSPATETLPSNSTTSSGTPSVTPSPGEISPTATNEYSNTTMKIFTNNITPSTTYTKSPPTLSLPSETVTSVNKTISTIGNTSATNVTASPSIDPISSSDITPSLTTMTTTPTDDS</sequence>
<feature type="compositionally biased region" description="Low complexity" evidence="1">
    <location>
        <begin position="702"/>
        <end position="718"/>
    </location>
</feature>
<feature type="compositionally biased region" description="Low complexity" evidence="1">
    <location>
        <begin position="502"/>
        <end position="519"/>
    </location>
</feature>
<feature type="compositionally biased region" description="Polar residues" evidence="1">
    <location>
        <begin position="342"/>
        <end position="365"/>
    </location>
</feature>
<evidence type="ECO:0000313" key="2">
    <source>
        <dbReference type="EMBL" id="CRG97161.1"/>
    </source>
</evidence>
<dbReference type="RefSeq" id="XP_028529964.1">
    <property type="nucleotide sequence ID" value="XM_028673519.1"/>
</dbReference>
<dbReference type="Proteomes" id="UP000220797">
    <property type="component" value="Unassembled WGS sequence"/>
</dbReference>
<evidence type="ECO:0000256" key="1">
    <source>
        <dbReference type="SAM" id="MobiDB-lite"/>
    </source>
</evidence>
<gene>
    <name evidence="2" type="ORF">PGAL8A_00474000</name>
</gene>
<feature type="compositionally biased region" description="Polar residues" evidence="1">
    <location>
        <begin position="411"/>
        <end position="421"/>
    </location>
</feature>
<feature type="compositionally biased region" description="Low complexity" evidence="1">
    <location>
        <begin position="782"/>
        <end position="808"/>
    </location>
</feature>
<name>A0A1J1GX82_PLAGA</name>
<dbReference type="VEuPathDB" id="PlasmoDB:PGAL8A_00474000"/>
<feature type="compositionally biased region" description="Polar residues" evidence="1">
    <location>
        <begin position="553"/>
        <end position="571"/>
    </location>
</feature>
<feature type="compositionally biased region" description="Polar residues" evidence="1">
    <location>
        <begin position="372"/>
        <end position="388"/>
    </location>
</feature>
<dbReference type="GeneID" id="39733273"/>
<feature type="compositionally biased region" description="Low complexity" evidence="1">
    <location>
        <begin position="289"/>
        <end position="306"/>
    </location>
</feature>
<dbReference type="AlphaFoldDB" id="A0A1J1GX82"/>
<evidence type="ECO:0000313" key="3">
    <source>
        <dbReference type="Proteomes" id="UP000220797"/>
    </source>
</evidence>
<organism evidence="2 3">
    <name type="scientific">Plasmodium gallinaceum</name>
    <dbReference type="NCBI Taxonomy" id="5849"/>
    <lineage>
        <taxon>Eukaryota</taxon>
        <taxon>Sar</taxon>
        <taxon>Alveolata</taxon>
        <taxon>Apicomplexa</taxon>
        <taxon>Aconoidasida</taxon>
        <taxon>Haemosporida</taxon>
        <taxon>Plasmodiidae</taxon>
        <taxon>Plasmodium</taxon>
        <taxon>Plasmodium (Haemamoeba)</taxon>
    </lineage>
</organism>
<feature type="region of interest" description="Disordered" evidence="1">
    <location>
        <begin position="24"/>
        <end position="43"/>
    </location>
</feature>
<feature type="compositionally biased region" description="Low complexity" evidence="1">
    <location>
        <begin position="389"/>
        <end position="405"/>
    </location>
</feature>
<dbReference type="OrthoDB" id="348930at2759"/>
<accession>A0A1J1GX82</accession>
<feature type="compositionally biased region" description="Polar residues" evidence="1">
    <location>
        <begin position="590"/>
        <end position="612"/>
    </location>
</feature>
<feature type="region of interest" description="Disordered" evidence="1">
    <location>
        <begin position="774"/>
        <end position="808"/>
    </location>
</feature>
<protein>
    <submittedName>
        <fullName evidence="2">Surface-associated interspersed protein (SURFIN)</fullName>
    </submittedName>
</protein>
<feature type="compositionally biased region" description="Polar residues" evidence="1">
    <location>
        <begin position="484"/>
        <end position="499"/>
    </location>
</feature>
<feature type="region of interest" description="Disordered" evidence="1">
    <location>
        <begin position="483"/>
        <end position="730"/>
    </location>
</feature>